<organism evidence="4">
    <name type="scientific">hydrothermal vent metagenome</name>
    <dbReference type="NCBI Taxonomy" id="652676"/>
    <lineage>
        <taxon>unclassified sequences</taxon>
        <taxon>metagenomes</taxon>
        <taxon>ecological metagenomes</taxon>
    </lineage>
</organism>
<feature type="domain" description="Carrier" evidence="3">
    <location>
        <begin position="1"/>
        <end position="80"/>
    </location>
</feature>
<dbReference type="InterPro" id="IPR006162">
    <property type="entry name" value="Ppantetheine_attach_site"/>
</dbReference>
<dbReference type="InterPro" id="IPR036736">
    <property type="entry name" value="ACP-like_sf"/>
</dbReference>
<dbReference type="InterPro" id="IPR009081">
    <property type="entry name" value="PP-bd_ACP"/>
</dbReference>
<dbReference type="NCBIfam" id="NF006617">
    <property type="entry name" value="PRK09184.1"/>
    <property type="match status" value="1"/>
</dbReference>
<evidence type="ECO:0000259" key="3">
    <source>
        <dbReference type="PROSITE" id="PS50075"/>
    </source>
</evidence>
<dbReference type="AlphaFoldDB" id="A0A3B1BVU0"/>
<keyword evidence="2" id="KW-0597">Phosphoprotein</keyword>
<proteinExistence type="predicted"/>
<dbReference type="PROSITE" id="PS50075">
    <property type="entry name" value="CARRIER"/>
    <property type="match status" value="1"/>
</dbReference>
<dbReference type="SUPFAM" id="SSF47336">
    <property type="entry name" value="ACP-like"/>
    <property type="match status" value="1"/>
</dbReference>
<evidence type="ECO:0000313" key="4">
    <source>
        <dbReference type="EMBL" id="VAX22049.1"/>
    </source>
</evidence>
<dbReference type="Pfam" id="PF00550">
    <property type="entry name" value="PP-binding"/>
    <property type="match status" value="1"/>
</dbReference>
<name>A0A3B1BVU0_9ZZZZ</name>
<accession>A0A3B1BVU0</accession>
<evidence type="ECO:0000256" key="2">
    <source>
        <dbReference type="ARBA" id="ARBA00022553"/>
    </source>
</evidence>
<gene>
    <name evidence="4" type="ORF">MNBD_NITROSPINAE02-1093</name>
</gene>
<dbReference type="Gene3D" id="1.10.1200.10">
    <property type="entry name" value="ACP-like"/>
    <property type="match status" value="1"/>
</dbReference>
<keyword evidence="1" id="KW-0596">Phosphopantetheine</keyword>
<reference evidence="4" key="1">
    <citation type="submission" date="2018-06" db="EMBL/GenBank/DDBJ databases">
        <authorList>
            <person name="Zhirakovskaya E."/>
        </authorList>
    </citation>
    <scope>NUCLEOTIDE SEQUENCE</scope>
</reference>
<dbReference type="EMBL" id="UOGE01000071">
    <property type="protein sequence ID" value="VAX22049.1"/>
    <property type="molecule type" value="Genomic_DNA"/>
</dbReference>
<protein>
    <submittedName>
        <fullName evidence="4">Acyl carrier protein (ACP1)</fullName>
    </submittedName>
</protein>
<evidence type="ECO:0000256" key="1">
    <source>
        <dbReference type="ARBA" id="ARBA00022450"/>
    </source>
</evidence>
<dbReference type="PROSITE" id="PS00012">
    <property type="entry name" value="PHOSPHOPANTETHEINE"/>
    <property type="match status" value="1"/>
</dbReference>
<sequence>MRSKVKRMIIETLNLEDVSPEEIVDEEPLFGEGLGLDSIDALELIVEIDRRFSVKLEDREEATRIFSTVATLADYISANQPG</sequence>